<reference evidence="8" key="1">
    <citation type="submission" date="2015-12" db="EMBL/GenBank/DDBJ databases">
        <authorList>
            <person name="Lauer A."/>
            <person name="Humrighouse B."/>
            <person name="Loparev V."/>
            <person name="Shewmaker P.L."/>
            <person name="Whitney A.M."/>
            <person name="McLaughlin R.W."/>
        </authorList>
    </citation>
    <scope>NUCLEOTIDE SEQUENCE [LARGE SCALE GENOMIC DNA]</scope>
    <source>
        <strain evidence="8">LMG 26678</strain>
    </source>
</reference>
<evidence type="ECO:0000256" key="4">
    <source>
        <dbReference type="ARBA" id="ARBA00023239"/>
    </source>
</evidence>
<dbReference type="GO" id="GO:0047804">
    <property type="term" value="F:cysteine-S-conjugate beta-lyase activity"/>
    <property type="evidence" value="ECO:0007669"/>
    <property type="project" value="UniProtKB-EC"/>
</dbReference>
<dbReference type="CDD" id="cd00609">
    <property type="entry name" value="AAT_like"/>
    <property type="match status" value="1"/>
</dbReference>
<dbReference type="InterPro" id="IPR015421">
    <property type="entry name" value="PyrdxlP-dep_Trfase_major"/>
</dbReference>
<dbReference type="SUPFAM" id="SSF53383">
    <property type="entry name" value="PLP-dependent transferases"/>
    <property type="match status" value="1"/>
</dbReference>
<keyword evidence="7" id="KW-0032">Aminotransferase</keyword>
<dbReference type="Pfam" id="PF00155">
    <property type="entry name" value="Aminotran_1_2"/>
    <property type="match status" value="1"/>
</dbReference>
<dbReference type="GO" id="GO:0008483">
    <property type="term" value="F:transaminase activity"/>
    <property type="evidence" value="ECO:0007669"/>
    <property type="project" value="UniProtKB-KW"/>
</dbReference>
<dbReference type="InterPro" id="IPR015424">
    <property type="entry name" value="PyrdxlP-dep_Trfase"/>
</dbReference>
<dbReference type="InterPro" id="IPR015422">
    <property type="entry name" value="PyrdxlP-dep_Trfase_small"/>
</dbReference>
<dbReference type="Gene3D" id="3.40.640.10">
    <property type="entry name" value="Type I PLP-dependent aspartate aminotransferase-like (Major domain)"/>
    <property type="match status" value="1"/>
</dbReference>
<keyword evidence="7" id="KW-0808">Transferase</keyword>
<evidence type="ECO:0000256" key="5">
    <source>
        <dbReference type="ARBA" id="ARBA00037974"/>
    </source>
</evidence>
<accession>A0A0U2X4Y8</accession>
<comment type="similarity">
    <text evidence="5">Belongs to the class-II pyridoxal-phosphate-dependent aminotransferase family. MalY/PatB cystathionine beta-lyase subfamily.</text>
</comment>
<protein>
    <recommendedName>
        <fullName evidence="2">cysteine-S-conjugate beta-lyase</fullName>
        <ecNumber evidence="2">4.4.1.13</ecNumber>
    </recommendedName>
</protein>
<gene>
    <name evidence="7" type="ORF">ATZ35_01420</name>
</gene>
<keyword evidence="4" id="KW-0456">Lyase</keyword>
<dbReference type="RefSeq" id="WP_208928832.1">
    <property type="nucleotide sequence ID" value="NZ_CP013655.1"/>
</dbReference>
<keyword evidence="3" id="KW-0663">Pyridoxal phosphate</keyword>
<sequence length="388" mass="44150">MVEFDTVYDRRNTNCSKWDSIKETYGEDDLLPLWIADMDFKANPPVLKALKDTAEQGILGYSPAPDSLYDAIQHWQKRHHDYSVSKEAILFNSGVVPSLSLAIQAYTKPGDAILIHDPVYPPFAKVVEQNDRKLVRSQLLTEQGHFVMDLTEMEKQIVAENIRLFILCNPHNPGGRVWTKSELEAFGKLCAKYDVLVISDEIHQDLIFAPHVFTTFSNVHPTFKDFSITLTAATKTFNLAGIKNSMIFIENPDLRKKFVAAQERNFQNEINIFGYVGTEAAYQNGDRWLSELLVYLKENIETVNDFLQAELPTVKMMRPEGTYLIWLDFSAYGLTDAQLQKQLIHIGKVVLNPGISFGPKGTQHMRLNVACPKETLFEGLRRIKASFE</sequence>
<evidence type="ECO:0000313" key="7">
    <source>
        <dbReference type="EMBL" id="ALS35863.1"/>
    </source>
</evidence>
<organism evidence="7 8">
    <name type="scientific">Enterococcus rotai</name>
    <dbReference type="NCBI Taxonomy" id="118060"/>
    <lineage>
        <taxon>Bacteria</taxon>
        <taxon>Bacillati</taxon>
        <taxon>Bacillota</taxon>
        <taxon>Bacilli</taxon>
        <taxon>Lactobacillales</taxon>
        <taxon>Enterococcaceae</taxon>
        <taxon>Enterococcus</taxon>
    </lineage>
</organism>
<evidence type="ECO:0000256" key="2">
    <source>
        <dbReference type="ARBA" id="ARBA00012224"/>
    </source>
</evidence>
<dbReference type="STRING" id="118060.ATZ35_01420"/>
<dbReference type="InterPro" id="IPR004839">
    <property type="entry name" value="Aminotransferase_I/II_large"/>
</dbReference>
<dbReference type="Gene3D" id="3.90.1150.10">
    <property type="entry name" value="Aspartate Aminotransferase, domain 1"/>
    <property type="match status" value="1"/>
</dbReference>
<dbReference type="Proteomes" id="UP000067523">
    <property type="component" value="Chromosome"/>
</dbReference>
<dbReference type="PANTHER" id="PTHR43525">
    <property type="entry name" value="PROTEIN MALY"/>
    <property type="match status" value="1"/>
</dbReference>
<dbReference type="NCBIfam" id="TIGR04350">
    <property type="entry name" value="C_S_lyase_PatB"/>
    <property type="match status" value="1"/>
</dbReference>
<dbReference type="EC" id="4.4.1.13" evidence="2"/>
<evidence type="ECO:0000256" key="3">
    <source>
        <dbReference type="ARBA" id="ARBA00022898"/>
    </source>
</evidence>
<dbReference type="InterPro" id="IPR027619">
    <property type="entry name" value="C-S_lyase_PatB-like"/>
</dbReference>
<name>A0A0U2X4Y8_9ENTE</name>
<dbReference type="GO" id="GO:0030170">
    <property type="term" value="F:pyridoxal phosphate binding"/>
    <property type="evidence" value="ECO:0007669"/>
    <property type="project" value="InterPro"/>
</dbReference>
<dbReference type="InterPro" id="IPR051798">
    <property type="entry name" value="Class-II_PLP-Dep_Aminotrans"/>
</dbReference>
<dbReference type="KEGG" id="erx:ATZ35_01420"/>
<feature type="domain" description="Aminotransferase class I/classII large" evidence="6">
    <location>
        <begin position="36"/>
        <end position="383"/>
    </location>
</feature>
<evidence type="ECO:0000313" key="8">
    <source>
        <dbReference type="Proteomes" id="UP000067523"/>
    </source>
</evidence>
<evidence type="ECO:0000256" key="1">
    <source>
        <dbReference type="ARBA" id="ARBA00001933"/>
    </source>
</evidence>
<proteinExistence type="inferred from homology"/>
<dbReference type="PANTHER" id="PTHR43525:SF1">
    <property type="entry name" value="PROTEIN MALY"/>
    <property type="match status" value="1"/>
</dbReference>
<dbReference type="EMBL" id="CP013655">
    <property type="protein sequence ID" value="ALS35863.1"/>
    <property type="molecule type" value="Genomic_DNA"/>
</dbReference>
<comment type="cofactor">
    <cofactor evidence="1">
        <name>pyridoxal 5'-phosphate</name>
        <dbReference type="ChEBI" id="CHEBI:597326"/>
    </cofactor>
</comment>
<keyword evidence="8" id="KW-1185">Reference proteome</keyword>
<dbReference type="AlphaFoldDB" id="A0A0U2X4Y8"/>
<evidence type="ECO:0000259" key="6">
    <source>
        <dbReference type="Pfam" id="PF00155"/>
    </source>
</evidence>